<proteinExistence type="predicted"/>
<gene>
    <name evidence="3" type="ORF">MERR_LOCUS3018</name>
    <name evidence="4" type="ORF">MERR_LOCUS41536</name>
</gene>
<evidence type="ECO:0000313" key="5">
    <source>
        <dbReference type="Proteomes" id="UP000467841"/>
    </source>
</evidence>
<dbReference type="InterPro" id="IPR001810">
    <property type="entry name" value="F-box_dom"/>
</dbReference>
<evidence type="ECO:0000313" key="4">
    <source>
        <dbReference type="EMBL" id="CAA7054300.1"/>
    </source>
</evidence>
<dbReference type="PANTHER" id="PTHR24414">
    <property type="entry name" value="F-BOX/KELCH-REPEAT PROTEIN SKIP4"/>
    <property type="match status" value="1"/>
</dbReference>
<accession>A0A6D2KQP9</accession>
<evidence type="ECO:0000259" key="1">
    <source>
        <dbReference type="Pfam" id="PF00646"/>
    </source>
</evidence>
<dbReference type="InterPro" id="IPR057499">
    <property type="entry name" value="Kelch_FKB95"/>
</dbReference>
<keyword evidence="5" id="KW-1185">Reference proteome</keyword>
<dbReference type="SMART" id="SM00612">
    <property type="entry name" value="Kelch"/>
    <property type="match status" value="2"/>
</dbReference>
<dbReference type="InterPro" id="IPR006652">
    <property type="entry name" value="Kelch_1"/>
</dbReference>
<dbReference type="Proteomes" id="UP000467841">
    <property type="component" value="Unassembled WGS sequence"/>
</dbReference>
<name>A0A6D2KQP9_9BRAS</name>
<protein>
    <recommendedName>
        <fullName evidence="6">F-box domain-containing protein</fullName>
    </recommendedName>
</protein>
<evidence type="ECO:0008006" key="6">
    <source>
        <dbReference type="Google" id="ProtNLM"/>
    </source>
</evidence>
<dbReference type="AlphaFoldDB" id="A0A6D2KQP9"/>
<dbReference type="InterPro" id="IPR050354">
    <property type="entry name" value="F-box/kelch-repeat_ARATH"/>
</dbReference>
<dbReference type="InterPro" id="IPR015915">
    <property type="entry name" value="Kelch-typ_b-propeller"/>
</dbReference>
<evidence type="ECO:0000259" key="2">
    <source>
        <dbReference type="Pfam" id="PF25210"/>
    </source>
</evidence>
<dbReference type="CDD" id="cd22152">
    <property type="entry name" value="F-box_AtAFR-like"/>
    <property type="match status" value="1"/>
</dbReference>
<dbReference type="PANTHER" id="PTHR24414:SF70">
    <property type="entry name" value="F-BOX DOMAIN-CONTAINING PROTEIN"/>
    <property type="match status" value="1"/>
</dbReference>
<dbReference type="SUPFAM" id="SSF117281">
    <property type="entry name" value="Kelch motif"/>
    <property type="match status" value="1"/>
</dbReference>
<dbReference type="Pfam" id="PF00646">
    <property type="entry name" value="F-box"/>
    <property type="match status" value="1"/>
</dbReference>
<organism evidence="4 5">
    <name type="scientific">Microthlaspi erraticum</name>
    <dbReference type="NCBI Taxonomy" id="1685480"/>
    <lineage>
        <taxon>Eukaryota</taxon>
        <taxon>Viridiplantae</taxon>
        <taxon>Streptophyta</taxon>
        <taxon>Embryophyta</taxon>
        <taxon>Tracheophyta</taxon>
        <taxon>Spermatophyta</taxon>
        <taxon>Magnoliopsida</taxon>
        <taxon>eudicotyledons</taxon>
        <taxon>Gunneridae</taxon>
        <taxon>Pentapetalae</taxon>
        <taxon>rosids</taxon>
        <taxon>malvids</taxon>
        <taxon>Brassicales</taxon>
        <taxon>Brassicaceae</taxon>
        <taxon>Coluteocarpeae</taxon>
        <taxon>Microthlaspi</taxon>
    </lineage>
</organism>
<dbReference type="OrthoDB" id="6500128at2759"/>
<feature type="domain" description="F-box" evidence="1">
    <location>
        <begin position="26"/>
        <end position="59"/>
    </location>
</feature>
<evidence type="ECO:0000313" key="3">
    <source>
        <dbReference type="EMBL" id="CAA7015783.1"/>
    </source>
</evidence>
<dbReference type="EMBL" id="CACVBM020001573">
    <property type="protein sequence ID" value="CAA7054300.1"/>
    <property type="molecule type" value="Genomic_DNA"/>
</dbReference>
<dbReference type="EMBL" id="CACVBM020000199">
    <property type="protein sequence ID" value="CAA7015783.1"/>
    <property type="molecule type" value="Genomic_DNA"/>
</dbReference>
<feature type="domain" description="FKB95-like N-terminal Kelch" evidence="2">
    <location>
        <begin position="88"/>
        <end position="352"/>
    </location>
</feature>
<dbReference type="Gene3D" id="2.120.10.80">
    <property type="entry name" value="Kelch-type beta propeller"/>
    <property type="match status" value="1"/>
</dbReference>
<sequence length="370" mass="41853">MSLPVSSTSSAQPKSKTTSSSLPIQDELIVSCFAKVPRCDYPSLSLVSKPFSRLIASPEMNLVRSLSQSTENVLYVALGSNREQNLVWYTLNQIPHREGSNSLNHKLIPVPSFPSLPSWGASLIVIRNEIYVFGGCINGELTSKVFVIDSRFGTYRFLPSMRVARGYAALGVVDGKIYVIGGCKKVDSLDIEVFDVKTETWECFSGLCNEEVFEVTIKSFVMNEKIYIMDPKQIFVYDPKTGKWVEDNLLNAEWKMGSCVIDNMLYTFDSSWSKIKIYDPKAESWIFMKGVEDLPEMMSYYYGSIMANHGGKLAILYYNYNVNGKTGVWYTEIALEKREGKEIWGKILWSNLLITLNYYPTIAQCLDVII</sequence>
<reference evidence="4 5" key="1">
    <citation type="submission" date="2020-01" db="EMBL/GenBank/DDBJ databases">
        <authorList>
            <person name="Mishra B."/>
        </authorList>
    </citation>
    <scope>NUCLEOTIDE SEQUENCE [LARGE SCALE GENOMIC DNA]</scope>
</reference>
<dbReference type="Pfam" id="PF25210">
    <property type="entry name" value="Kelch_FKB95"/>
    <property type="match status" value="1"/>
</dbReference>